<dbReference type="Gene3D" id="3.40.50.1580">
    <property type="entry name" value="Nucleoside phosphorylase domain"/>
    <property type="match status" value="1"/>
</dbReference>
<accession>A0A1T3D032</accession>
<organism evidence="3 4">
    <name type="scientific">Trichoderma guizhouense</name>
    <dbReference type="NCBI Taxonomy" id="1491466"/>
    <lineage>
        <taxon>Eukaryota</taxon>
        <taxon>Fungi</taxon>
        <taxon>Dikarya</taxon>
        <taxon>Ascomycota</taxon>
        <taxon>Pezizomycotina</taxon>
        <taxon>Sordariomycetes</taxon>
        <taxon>Hypocreomycetidae</taxon>
        <taxon>Hypocreales</taxon>
        <taxon>Hypocreaceae</taxon>
        <taxon>Trichoderma</taxon>
    </lineage>
</organism>
<evidence type="ECO:0000259" key="2">
    <source>
        <dbReference type="PROSITE" id="PS50908"/>
    </source>
</evidence>
<evidence type="ECO:0000313" key="3">
    <source>
        <dbReference type="EMBL" id="OPB46637.1"/>
    </source>
</evidence>
<sequence length="1148" mass="129923">MSRNVTIRERATTCVDLFSQAILLLAQTESSEDHNSLLDEFSRFKLWTSNIGVFADLHSSLDYRLRDFNDIKDSFTRQLITVESRLQQLLDATQQDLAKSPIKEDEDEDPGISTPIISTTAAIFQDWNNTQLLQSIHQSIDWLHRLSNLVRKASFANQHKRADKFILKDEDDNDMSDTLTDYYTKLIKREFSGLQDNLVQRLAASMLMRRRRVMYRRSQQQRWKIPQVEPKTKNLELASTKLIPTSSESNVLLKHEKVLVSKPEGITTAPSRLTATTIDTNIRRRVSAPSGISKGSTAPLNEQSQLLIPPPPKGANFDEDFICDYCCLILSSKIALNRNVWADHVNKDLYPYVCVVDKCDDPIEIYSSRKEWLAHMRTRHLMRWYCIAKPHTQPLEFDSESGFIEHMKVGHPGKFRNDQLSLVAENSSRPKDSVFDDCPFCIGTSDNLEEHVGLHLRDLALRSLPWPDDDECDSQRGEYLHSDNSISDENTRSTIVDFISKSAKSSIIGIIDDDDGSELNAEEWLSPRSYFCDPASLDDSSRLREQLSDKILIRLAIKEYRGVTELSTLVDILETLLNDEYSQAENAVRLEEAIIIIQQLTKEDSLDQEDSDDQSDKPYTITEELLRVSSQLPNVRWDSIDMNNLTLSASLKGPWGKDGADIFIKLKIDVPTEYPELKAPKFIIEKSSSIPEETHKRLDRELYELADQFAQKKQNCLETIFAYLLGEVDFESTMPFSKNNRDFSDDSFTEEEDDFLVGISPSMSQELPPADSDPEEPVSSVSTHIPRTSFRCAIICTLLIEYDAVCLIFDELWDKYSEWIERNEIVYTTGRIGRHNVVVALLTGTEKLTALTGIMQSRLLYSQLKLYLLVGICGAVPKFDHGEGEKNISLGDVIIGKIGVKYDIGSNEKSIGKSTMHTTPKYYHYKAQDVLYPVSDEPGSPFITLFPGMHQFLFELQSKEIKTHDEFKPRYDYPGALKDRLFEAHYIHKHRITANDCSVCNGNPDAVCDNVLHCSVCNGEPDAVCSDACKASCQEIGCEEWQLVNRKIVPGAQAFKIYFGRIASADIVVTNGLERDKVSSQERVIGFDVNGFGDWENLPCIFIKGACNYADGHKDDSWQNYAAATAAAAAKAFLAKIERSVDSGAVIE</sequence>
<dbReference type="PROSITE" id="PS50908">
    <property type="entry name" value="RWD"/>
    <property type="match status" value="1"/>
</dbReference>
<dbReference type="GO" id="GO:0009116">
    <property type="term" value="P:nucleoside metabolic process"/>
    <property type="evidence" value="ECO:0007669"/>
    <property type="project" value="InterPro"/>
</dbReference>
<feature type="compositionally biased region" description="Polar residues" evidence="1">
    <location>
        <begin position="293"/>
        <end position="306"/>
    </location>
</feature>
<dbReference type="InterPro" id="IPR006575">
    <property type="entry name" value="RWD_dom"/>
</dbReference>
<proteinExistence type="predicted"/>
<dbReference type="Proteomes" id="UP000191004">
    <property type="component" value="Unassembled WGS sequence"/>
</dbReference>
<feature type="region of interest" description="Disordered" evidence="1">
    <location>
        <begin position="288"/>
        <end position="309"/>
    </location>
</feature>
<feature type="domain" description="RWD" evidence="2">
    <location>
        <begin position="623"/>
        <end position="731"/>
    </location>
</feature>
<evidence type="ECO:0000313" key="4">
    <source>
        <dbReference type="Proteomes" id="UP000191004"/>
    </source>
</evidence>
<reference evidence="3 4" key="1">
    <citation type="submission" date="2016-04" db="EMBL/GenBank/DDBJ databases">
        <title>Multiple horizontal gene transfer events from other fungi enriched the ability of the initially mycotrophic fungus Trichoderma (Ascomycota) to feed on dead plant biomass.</title>
        <authorList>
            <person name="Atanasova L."/>
            <person name="Chenthamara K."/>
            <person name="Zhang J."/>
            <person name="Grujic M."/>
            <person name="Henrissat B."/>
            <person name="Kuo A."/>
            <person name="Aertz A."/>
            <person name="Salamov A."/>
            <person name="Lipzen A."/>
            <person name="Labutti K."/>
            <person name="Barry K."/>
            <person name="Miao Y."/>
            <person name="Rahimi M.J."/>
            <person name="Shen Q."/>
            <person name="Grigoriev I.V."/>
            <person name="Kubicek C.P."/>
            <person name="Druzhinina I.S."/>
        </authorList>
    </citation>
    <scope>NUCLEOTIDE SEQUENCE [LARGE SCALE GENOMIC DNA]</scope>
    <source>
        <strain evidence="3 4">NJAU 4742</strain>
    </source>
</reference>
<gene>
    <name evidence="3" type="ORF">A0O28_0067610</name>
</gene>
<dbReference type="AlphaFoldDB" id="A0A1T3D032"/>
<dbReference type="EMBL" id="LVVK01000002">
    <property type="protein sequence ID" value="OPB46637.1"/>
    <property type="molecule type" value="Genomic_DNA"/>
</dbReference>
<dbReference type="PANTHER" id="PTHR35391:SF7">
    <property type="entry name" value="C2H2-TYPE DOMAIN-CONTAINING PROTEIN"/>
    <property type="match status" value="1"/>
</dbReference>
<dbReference type="OrthoDB" id="20872at2759"/>
<dbReference type="PANTHER" id="PTHR35391">
    <property type="entry name" value="C2H2-TYPE DOMAIN-CONTAINING PROTEIN-RELATED"/>
    <property type="match status" value="1"/>
</dbReference>
<comment type="caution">
    <text evidence="3">The sequence shown here is derived from an EMBL/GenBank/DDBJ whole genome shotgun (WGS) entry which is preliminary data.</text>
</comment>
<keyword evidence="4" id="KW-1185">Reference proteome</keyword>
<dbReference type="Pfam" id="PF05773">
    <property type="entry name" value="RWD"/>
    <property type="match status" value="1"/>
</dbReference>
<evidence type="ECO:0000256" key="1">
    <source>
        <dbReference type="SAM" id="MobiDB-lite"/>
    </source>
</evidence>
<dbReference type="GO" id="GO:0003824">
    <property type="term" value="F:catalytic activity"/>
    <property type="evidence" value="ECO:0007669"/>
    <property type="project" value="InterPro"/>
</dbReference>
<protein>
    <recommendedName>
        <fullName evidence="2">RWD domain-containing protein</fullName>
    </recommendedName>
</protein>
<dbReference type="InterPro" id="IPR035994">
    <property type="entry name" value="Nucleoside_phosphorylase_sf"/>
</dbReference>
<name>A0A1T3D032_9HYPO</name>
<dbReference type="SUPFAM" id="SSF53167">
    <property type="entry name" value="Purine and uridine phosphorylases"/>
    <property type="match status" value="1"/>
</dbReference>